<evidence type="ECO:0000256" key="5">
    <source>
        <dbReference type="ARBA" id="ARBA00023146"/>
    </source>
</evidence>
<dbReference type="PANTHER" id="PTHR43326:SF1">
    <property type="entry name" value="METHIONINE--TRNA LIGASE, MITOCHONDRIAL"/>
    <property type="match status" value="1"/>
</dbReference>
<dbReference type="InterPro" id="IPR014729">
    <property type="entry name" value="Rossmann-like_a/b/a_fold"/>
</dbReference>
<evidence type="ECO:0000313" key="7">
    <source>
        <dbReference type="EMBL" id="KAK2183238.1"/>
    </source>
</evidence>
<keyword evidence="3" id="KW-0067">ATP-binding</keyword>
<keyword evidence="5" id="KW-0030">Aminoacyl-tRNA synthetase</keyword>
<dbReference type="InterPro" id="IPR033911">
    <property type="entry name" value="MetRS_core"/>
</dbReference>
<organism evidence="7 8">
    <name type="scientific">Ridgeia piscesae</name>
    <name type="common">Tubeworm</name>
    <dbReference type="NCBI Taxonomy" id="27915"/>
    <lineage>
        <taxon>Eukaryota</taxon>
        <taxon>Metazoa</taxon>
        <taxon>Spiralia</taxon>
        <taxon>Lophotrochozoa</taxon>
        <taxon>Annelida</taxon>
        <taxon>Polychaeta</taxon>
        <taxon>Sedentaria</taxon>
        <taxon>Canalipalpata</taxon>
        <taxon>Sabellida</taxon>
        <taxon>Siboglinidae</taxon>
        <taxon>Ridgeia</taxon>
    </lineage>
</organism>
<dbReference type="PANTHER" id="PTHR43326">
    <property type="entry name" value="METHIONYL-TRNA SYNTHETASE"/>
    <property type="match status" value="1"/>
</dbReference>
<dbReference type="GO" id="GO:0006431">
    <property type="term" value="P:methionyl-tRNA aminoacylation"/>
    <property type="evidence" value="ECO:0007669"/>
    <property type="project" value="InterPro"/>
</dbReference>
<comment type="caution">
    <text evidence="7">The sequence shown here is derived from an EMBL/GenBank/DDBJ whole genome shotgun (WGS) entry which is preliminary data.</text>
</comment>
<dbReference type="GO" id="GO:0004825">
    <property type="term" value="F:methionine-tRNA ligase activity"/>
    <property type="evidence" value="ECO:0007669"/>
    <property type="project" value="InterPro"/>
</dbReference>
<evidence type="ECO:0000259" key="6">
    <source>
        <dbReference type="Pfam" id="PF09334"/>
    </source>
</evidence>
<dbReference type="InterPro" id="IPR023457">
    <property type="entry name" value="Met-tRNA_synth_2"/>
</dbReference>
<dbReference type="PRINTS" id="PR01041">
    <property type="entry name" value="TRNASYNTHMET"/>
</dbReference>
<gene>
    <name evidence="7" type="ORF">NP493_319g04029</name>
</gene>
<sequence length="125" mass="14256">MMRTVSKATKLLYYRHPGLLSRVFLSASRFQHAWCCTRWSATTTAASGGDCQRQRDVPPQYFITTPIFYVNAVPHIGHLYTAVLTDAVSRWYRILRVPVIFSTGTDEHGLKVGFSQQSFYFTVCV</sequence>
<evidence type="ECO:0000256" key="3">
    <source>
        <dbReference type="ARBA" id="ARBA00022840"/>
    </source>
</evidence>
<evidence type="ECO:0000256" key="4">
    <source>
        <dbReference type="ARBA" id="ARBA00022917"/>
    </source>
</evidence>
<dbReference type="AlphaFoldDB" id="A0AAD9L6I4"/>
<keyword evidence="1" id="KW-0436">Ligase</keyword>
<dbReference type="EMBL" id="JAODUO010000318">
    <property type="protein sequence ID" value="KAK2183238.1"/>
    <property type="molecule type" value="Genomic_DNA"/>
</dbReference>
<reference evidence="7" key="1">
    <citation type="journal article" date="2023" name="Mol. Biol. Evol.">
        <title>Third-Generation Sequencing Reveals the Adaptive Role of the Epigenome in Three Deep-Sea Polychaetes.</title>
        <authorList>
            <person name="Perez M."/>
            <person name="Aroh O."/>
            <person name="Sun Y."/>
            <person name="Lan Y."/>
            <person name="Juniper S.K."/>
            <person name="Young C.R."/>
            <person name="Angers B."/>
            <person name="Qian P.Y."/>
        </authorList>
    </citation>
    <scope>NUCLEOTIDE SEQUENCE</scope>
    <source>
        <strain evidence="7">R07B-5</strain>
    </source>
</reference>
<dbReference type="Gene3D" id="3.40.50.620">
    <property type="entry name" value="HUPs"/>
    <property type="match status" value="1"/>
</dbReference>
<name>A0AAD9L6I4_RIDPI</name>
<evidence type="ECO:0000256" key="2">
    <source>
        <dbReference type="ARBA" id="ARBA00022741"/>
    </source>
</evidence>
<dbReference type="SUPFAM" id="SSF52374">
    <property type="entry name" value="Nucleotidylyl transferase"/>
    <property type="match status" value="1"/>
</dbReference>
<evidence type="ECO:0000313" key="8">
    <source>
        <dbReference type="Proteomes" id="UP001209878"/>
    </source>
</evidence>
<accession>A0AAD9L6I4</accession>
<feature type="domain" description="Methionyl/Leucyl tRNA synthetase" evidence="6">
    <location>
        <begin position="61"/>
        <end position="113"/>
    </location>
</feature>
<dbReference type="InterPro" id="IPR015413">
    <property type="entry name" value="Methionyl/Leucyl_tRNA_Synth"/>
</dbReference>
<keyword evidence="8" id="KW-1185">Reference proteome</keyword>
<protein>
    <recommendedName>
        <fullName evidence="6">Methionyl/Leucyl tRNA synthetase domain-containing protein</fullName>
    </recommendedName>
</protein>
<proteinExistence type="predicted"/>
<evidence type="ECO:0000256" key="1">
    <source>
        <dbReference type="ARBA" id="ARBA00022598"/>
    </source>
</evidence>
<keyword evidence="4" id="KW-0648">Protein biosynthesis</keyword>
<dbReference type="Proteomes" id="UP001209878">
    <property type="component" value="Unassembled WGS sequence"/>
</dbReference>
<keyword evidence="2" id="KW-0547">Nucleotide-binding</keyword>
<dbReference type="Pfam" id="PF09334">
    <property type="entry name" value="tRNA-synt_1g"/>
    <property type="match status" value="1"/>
</dbReference>
<dbReference type="GO" id="GO:0005524">
    <property type="term" value="F:ATP binding"/>
    <property type="evidence" value="ECO:0007669"/>
    <property type="project" value="UniProtKB-KW"/>
</dbReference>